<evidence type="ECO:0000313" key="2">
    <source>
        <dbReference type="EMBL" id="CAF3479420.1"/>
    </source>
</evidence>
<keyword evidence="1" id="KW-0812">Transmembrane</keyword>
<protein>
    <submittedName>
        <fullName evidence="5">Uncharacterized protein</fullName>
    </submittedName>
</protein>
<gene>
    <name evidence="3" type="ORF">GRG538_LOCUS25098</name>
    <name evidence="2" type="ORF">KIK155_LOCUS14395</name>
    <name evidence="4" type="ORF">QYT958_LOCUS19144</name>
    <name evidence="5" type="ORF">TOA249_LOCUS23753</name>
</gene>
<reference evidence="5" key="1">
    <citation type="submission" date="2021-02" db="EMBL/GenBank/DDBJ databases">
        <authorList>
            <person name="Nowell W R."/>
        </authorList>
    </citation>
    <scope>NUCLEOTIDE SEQUENCE</scope>
</reference>
<dbReference type="Proteomes" id="UP000663865">
    <property type="component" value="Unassembled WGS sequence"/>
</dbReference>
<dbReference type="EMBL" id="CAJOBR010003118">
    <property type="protein sequence ID" value="CAF4723960.1"/>
    <property type="molecule type" value="Genomic_DNA"/>
</dbReference>
<keyword evidence="1" id="KW-0472">Membrane</keyword>
<name>A0A821PLP4_9BILA</name>
<keyword evidence="1" id="KW-1133">Transmembrane helix</keyword>
<evidence type="ECO:0000313" key="4">
    <source>
        <dbReference type="EMBL" id="CAF4723960.1"/>
    </source>
</evidence>
<dbReference type="EMBL" id="CAJNYV010002436">
    <property type="protein sequence ID" value="CAF3479420.1"/>
    <property type="molecule type" value="Genomic_DNA"/>
</dbReference>
<evidence type="ECO:0000313" key="3">
    <source>
        <dbReference type="EMBL" id="CAF3649053.1"/>
    </source>
</evidence>
<proteinExistence type="predicted"/>
<dbReference type="Proteomes" id="UP000663848">
    <property type="component" value="Unassembled WGS sequence"/>
</dbReference>
<dbReference type="AlphaFoldDB" id="A0A821PLP4"/>
<comment type="caution">
    <text evidence="5">The sequence shown here is derived from an EMBL/GenBank/DDBJ whole genome shotgun (WGS) entry which is preliminary data.</text>
</comment>
<dbReference type="EMBL" id="CAJNYT010004265">
    <property type="protein sequence ID" value="CAF3649053.1"/>
    <property type="molecule type" value="Genomic_DNA"/>
</dbReference>
<evidence type="ECO:0000256" key="1">
    <source>
        <dbReference type="SAM" id="Phobius"/>
    </source>
</evidence>
<accession>A0A821PLP4</accession>
<feature type="transmembrane region" description="Helical" evidence="1">
    <location>
        <begin position="24"/>
        <end position="49"/>
    </location>
</feature>
<feature type="transmembrane region" description="Helical" evidence="1">
    <location>
        <begin position="94"/>
        <end position="111"/>
    </location>
</feature>
<evidence type="ECO:0000313" key="5">
    <source>
        <dbReference type="EMBL" id="CAF4807377.1"/>
    </source>
</evidence>
<dbReference type="EMBL" id="CAJOBS010002322">
    <property type="protein sequence ID" value="CAF4807377.1"/>
    <property type="molecule type" value="Genomic_DNA"/>
</dbReference>
<organism evidence="5 6">
    <name type="scientific">Rotaria socialis</name>
    <dbReference type="NCBI Taxonomy" id="392032"/>
    <lineage>
        <taxon>Eukaryota</taxon>
        <taxon>Metazoa</taxon>
        <taxon>Spiralia</taxon>
        <taxon>Gnathifera</taxon>
        <taxon>Rotifera</taxon>
        <taxon>Eurotatoria</taxon>
        <taxon>Bdelloidea</taxon>
        <taxon>Philodinida</taxon>
        <taxon>Philodinidae</taxon>
        <taxon>Rotaria</taxon>
    </lineage>
</organism>
<feature type="transmembrane region" description="Helical" evidence="1">
    <location>
        <begin position="70"/>
        <end position="88"/>
    </location>
</feature>
<dbReference type="Proteomes" id="UP000663838">
    <property type="component" value="Unassembled WGS sequence"/>
</dbReference>
<evidence type="ECO:0000313" key="6">
    <source>
        <dbReference type="Proteomes" id="UP000663838"/>
    </source>
</evidence>
<dbReference type="Proteomes" id="UP000663872">
    <property type="component" value="Unassembled WGS sequence"/>
</dbReference>
<sequence length="228" mass="26208">MILGRNLDWNIVFEVNLATTYSLYLSHISSFLSLLVSFIFLGITLWIVVLRQSQIHKSRRNGHLKTVKRLASCLIFTYLLAILFFRLPEQYTNLSSNMVLIYFFKLVTYYWRKIFLVPIQMDQAVFDRVAQLIRAPPVDISRPLATLKQPIKDVFIIVLESIRADAMPLNESLANAVNLNFTPNTTPETVTPLLSSLWANSVRTIASVASSYTLKSSQYFLWYLSNQC</sequence>